<evidence type="ECO:0000313" key="4">
    <source>
        <dbReference type="EMBL" id="KZP28434.1"/>
    </source>
</evidence>
<keyword evidence="3" id="KW-0812">Transmembrane</keyword>
<dbReference type="EMBL" id="KV417503">
    <property type="protein sequence ID" value="KZP28434.1"/>
    <property type="molecule type" value="Genomic_DNA"/>
</dbReference>
<dbReference type="PANTHER" id="PTHR12475">
    <property type="match status" value="1"/>
</dbReference>
<name>A0A166RMJ8_9AGAM</name>
<organism evidence="4 5">
    <name type="scientific">Athelia psychrophila</name>
    <dbReference type="NCBI Taxonomy" id="1759441"/>
    <lineage>
        <taxon>Eukaryota</taxon>
        <taxon>Fungi</taxon>
        <taxon>Dikarya</taxon>
        <taxon>Basidiomycota</taxon>
        <taxon>Agaricomycotina</taxon>
        <taxon>Agaricomycetes</taxon>
        <taxon>Agaricomycetidae</taxon>
        <taxon>Atheliales</taxon>
        <taxon>Atheliaceae</taxon>
        <taxon>Athelia</taxon>
    </lineage>
</organism>
<protein>
    <recommendedName>
        <fullName evidence="6">Thioesterase/thiol ester dehydrase-isomerase</fullName>
    </recommendedName>
</protein>
<evidence type="ECO:0000313" key="5">
    <source>
        <dbReference type="Proteomes" id="UP000076532"/>
    </source>
</evidence>
<dbReference type="InterPro" id="IPR029069">
    <property type="entry name" value="HotDog_dom_sf"/>
</dbReference>
<dbReference type="PANTHER" id="PTHR12475:SF4">
    <property type="entry name" value="PROTEIN THEM6"/>
    <property type="match status" value="1"/>
</dbReference>
<keyword evidence="3" id="KW-0472">Membrane</keyword>
<evidence type="ECO:0000256" key="2">
    <source>
        <dbReference type="SAM" id="MobiDB-lite"/>
    </source>
</evidence>
<dbReference type="AlphaFoldDB" id="A0A166RMJ8"/>
<feature type="transmembrane region" description="Helical" evidence="3">
    <location>
        <begin position="29"/>
        <end position="50"/>
    </location>
</feature>
<keyword evidence="3" id="KW-1133">Transmembrane helix</keyword>
<evidence type="ECO:0000256" key="1">
    <source>
        <dbReference type="ARBA" id="ARBA00038476"/>
    </source>
</evidence>
<dbReference type="OrthoDB" id="265761at2759"/>
<feature type="region of interest" description="Disordered" evidence="2">
    <location>
        <begin position="208"/>
        <end position="260"/>
    </location>
</feature>
<dbReference type="CDD" id="cd00586">
    <property type="entry name" value="4HBT"/>
    <property type="match status" value="1"/>
</dbReference>
<dbReference type="SUPFAM" id="SSF54637">
    <property type="entry name" value="Thioesterase/thiol ester dehydrase-isomerase"/>
    <property type="match status" value="1"/>
</dbReference>
<evidence type="ECO:0000256" key="3">
    <source>
        <dbReference type="SAM" id="Phobius"/>
    </source>
</evidence>
<proteinExistence type="inferred from homology"/>
<dbReference type="Gene3D" id="3.10.129.10">
    <property type="entry name" value="Hotdog Thioesterase"/>
    <property type="match status" value="1"/>
</dbReference>
<dbReference type="InterPro" id="IPR051490">
    <property type="entry name" value="THEM6_lcsJ_thioesterase"/>
</dbReference>
<comment type="similarity">
    <text evidence="1">Belongs to the lcsJ thioesterase family.</text>
</comment>
<gene>
    <name evidence="4" type="ORF">FIBSPDRAFT_1039559</name>
</gene>
<dbReference type="Pfam" id="PF13279">
    <property type="entry name" value="4HBT_2"/>
    <property type="match status" value="1"/>
</dbReference>
<reference evidence="4 5" key="1">
    <citation type="journal article" date="2016" name="Mol. Biol. Evol.">
        <title>Comparative Genomics of Early-Diverging Mushroom-Forming Fungi Provides Insights into the Origins of Lignocellulose Decay Capabilities.</title>
        <authorList>
            <person name="Nagy L.G."/>
            <person name="Riley R."/>
            <person name="Tritt A."/>
            <person name="Adam C."/>
            <person name="Daum C."/>
            <person name="Floudas D."/>
            <person name="Sun H."/>
            <person name="Yadav J.S."/>
            <person name="Pangilinan J."/>
            <person name="Larsson K.H."/>
            <person name="Matsuura K."/>
            <person name="Barry K."/>
            <person name="Labutti K."/>
            <person name="Kuo R."/>
            <person name="Ohm R.A."/>
            <person name="Bhattacharya S.S."/>
            <person name="Shirouzu T."/>
            <person name="Yoshinaga Y."/>
            <person name="Martin F.M."/>
            <person name="Grigoriev I.V."/>
            <person name="Hibbett D.S."/>
        </authorList>
    </citation>
    <scope>NUCLEOTIDE SEQUENCE [LARGE SCALE GENOMIC DNA]</scope>
    <source>
        <strain evidence="4 5">CBS 109695</strain>
    </source>
</reference>
<accession>A0A166RMJ8</accession>
<keyword evidence="5" id="KW-1185">Reference proteome</keyword>
<sequence>MPVNTQAALVALRGLPLILRLSGSPKLKMLLTILPAVFKYASLLLLLLNIRSVPLAWHARVFRPLVALQWRYYWLRLRIIFKSRKQKELAVGQWFEELLPVGLSPFDSLLSYKTRATLDDSDFNGHLSNSSYAKTYDLARMKTALAYFPSFFRVGGWIALGATHYHFLREIPLLHNYEVRLRVGSWDQKWFYVVARFVTHSKPKKSHSKASIEGKIRDGTPPTDDSLSAGSTFHASLRTPADGLETPAPTTPSGVPPSDISAADAMKAIAAAQMVTEEPDGATVNCIAVSELCFKHGRITVPPSIVLASSGFSSPSPEGEMPYSHANPPPHWAEARKLVAPRASKEYVKFLRGGWRDVPEAERWWVDALSGSVEERRKVHVEEGGAMGALRKGMQGAGSV</sequence>
<feature type="compositionally biased region" description="Polar residues" evidence="2">
    <location>
        <begin position="223"/>
        <end position="234"/>
    </location>
</feature>
<evidence type="ECO:0008006" key="6">
    <source>
        <dbReference type="Google" id="ProtNLM"/>
    </source>
</evidence>
<dbReference type="Proteomes" id="UP000076532">
    <property type="component" value="Unassembled WGS sequence"/>
</dbReference>